<dbReference type="Gene3D" id="3.30.565.10">
    <property type="entry name" value="Histidine kinase-like ATPase, C-terminal domain"/>
    <property type="match status" value="1"/>
</dbReference>
<dbReference type="InterPro" id="IPR036890">
    <property type="entry name" value="HATPase_C_sf"/>
</dbReference>
<comment type="catalytic activity">
    <reaction evidence="1">
        <text>ATP + protein L-histidine = ADP + protein N-phospho-L-histidine.</text>
        <dbReference type="EC" id="2.7.13.3"/>
    </reaction>
</comment>
<dbReference type="SMART" id="SM00388">
    <property type="entry name" value="HisKA"/>
    <property type="match status" value="1"/>
</dbReference>
<reference evidence="15" key="2">
    <citation type="submission" date="2019-01" db="EMBL/GenBank/DDBJ databases">
        <title>Genome sequence of Desulfonema ishimotonii strain Tokyo 01.</title>
        <authorList>
            <person name="Fukui M."/>
        </authorList>
    </citation>
    <scope>NUCLEOTIDE SEQUENCE [LARGE SCALE GENOMIC DNA]</scope>
    <source>
        <strain evidence="15">Tokyo 01</strain>
    </source>
</reference>
<dbReference type="PANTHER" id="PTHR43065:SF42">
    <property type="entry name" value="TWO-COMPONENT SENSOR PPRA"/>
    <property type="match status" value="1"/>
</dbReference>
<dbReference type="GO" id="GO:0005886">
    <property type="term" value="C:plasma membrane"/>
    <property type="evidence" value="ECO:0007669"/>
    <property type="project" value="UniProtKB-SubCell"/>
</dbReference>
<dbReference type="SUPFAM" id="SSF55874">
    <property type="entry name" value="ATPase domain of HSP90 chaperone/DNA topoisomerase II/histidine kinase"/>
    <property type="match status" value="1"/>
</dbReference>
<feature type="transmembrane region" description="Helical" evidence="11">
    <location>
        <begin position="325"/>
        <end position="348"/>
    </location>
</feature>
<dbReference type="InterPro" id="IPR033463">
    <property type="entry name" value="sCache_3"/>
</dbReference>
<dbReference type="InterPro" id="IPR036097">
    <property type="entry name" value="HisK_dim/P_sf"/>
</dbReference>
<dbReference type="InterPro" id="IPR003660">
    <property type="entry name" value="HAMP_dom"/>
</dbReference>
<feature type="domain" description="Histidine kinase" evidence="12">
    <location>
        <begin position="426"/>
        <end position="639"/>
    </location>
</feature>
<evidence type="ECO:0000256" key="8">
    <source>
        <dbReference type="ARBA" id="ARBA00022777"/>
    </source>
</evidence>
<accession>A0A401FU18</accession>
<keyword evidence="6" id="KW-0808">Transferase</keyword>
<dbReference type="InterPro" id="IPR005467">
    <property type="entry name" value="His_kinase_dom"/>
</dbReference>
<dbReference type="InterPro" id="IPR003661">
    <property type="entry name" value="HisK_dim/P_dom"/>
</dbReference>
<keyword evidence="15" id="KW-1185">Reference proteome</keyword>
<sequence>MLNTTRSKLIISFLSVSLLVGTVSLIVGGQMLYQSVLSETRNRVRQDLNVARLIYDNRVKDIKFSLEMTGVSSDCRPAMAAGDSSALNALLVQVTEQIGLDFAGVIGPDGRILCRIGQCAGPSRRLEGGNSVAELALERRQAVAGTVVLDSATLQAENPELARRATIRPLPIQQPRGIPLVEETAGLAIAAAVPIFQGGSLLGAIYGGTLLNRDQSIVDKIGDTVFKNEVYNGHNLGTATIFFRNLRVSTNVLNEEKQRAIGTYASSEVTQRVLIEGKKWTDRAFVVSDWYITAYEPITDIFNQRVGMLYVGVLEARYSDVRRNAFWVFAGITLAGMVLAIGLGWYLASRIMRPVNQLIQASIEISRGNFSPDIGQICKSDIGLLQKKFLKMTHALQEREQRHKEERESSLLQSEKQASVGKLAAGVAHEINNPLTAVLTFTHLILRRKDLAGEVRKDLETIARQTERVRKIVKGLLDFSRQTRINPEPINLNRLLRDCVRLMQNQALIRGIALEFDREENLPVLLLDRSQFQSVIINMVINALDAMEPGGKIHIESRGAKSGDADGVEVIVRDTGTGIRPEDMEHLFDPFFTTKEVGKGTGLGLAVSAGIIERHGGTISVQSEVGEGATFIIWLPLEPDGLCCPLDCVAA</sequence>
<reference evidence="15" key="1">
    <citation type="submission" date="2017-11" db="EMBL/GenBank/DDBJ databases">
        <authorList>
            <person name="Watanabe M."/>
            <person name="Kojima H."/>
        </authorList>
    </citation>
    <scope>NUCLEOTIDE SEQUENCE [LARGE SCALE GENOMIC DNA]</scope>
    <source>
        <strain evidence="15">Tokyo 01</strain>
    </source>
</reference>
<evidence type="ECO:0000256" key="10">
    <source>
        <dbReference type="ARBA" id="ARBA00023136"/>
    </source>
</evidence>
<dbReference type="EMBL" id="BEXT01000001">
    <property type="protein sequence ID" value="GBC60450.1"/>
    <property type="molecule type" value="Genomic_DNA"/>
</dbReference>
<comment type="subcellular location">
    <subcellularLocation>
        <location evidence="2">Cell membrane</location>
        <topology evidence="2">Multi-pass membrane protein</topology>
    </subcellularLocation>
</comment>
<dbReference type="Pfam" id="PF02518">
    <property type="entry name" value="HATPase_c"/>
    <property type="match status" value="1"/>
</dbReference>
<comment type="caution">
    <text evidence="14">The sequence shown here is derived from an EMBL/GenBank/DDBJ whole genome shotgun (WGS) entry which is preliminary data.</text>
</comment>
<protein>
    <recommendedName>
        <fullName evidence="3">histidine kinase</fullName>
        <ecNumber evidence="3">2.7.13.3</ecNumber>
    </recommendedName>
</protein>
<evidence type="ECO:0000256" key="1">
    <source>
        <dbReference type="ARBA" id="ARBA00000085"/>
    </source>
</evidence>
<organism evidence="14 15">
    <name type="scientific">Desulfonema ishimotonii</name>
    <dbReference type="NCBI Taxonomy" id="45657"/>
    <lineage>
        <taxon>Bacteria</taxon>
        <taxon>Pseudomonadati</taxon>
        <taxon>Thermodesulfobacteriota</taxon>
        <taxon>Desulfobacteria</taxon>
        <taxon>Desulfobacterales</taxon>
        <taxon>Desulfococcaceae</taxon>
        <taxon>Desulfonema</taxon>
    </lineage>
</organism>
<dbReference type="InterPro" id="IPR003594">
    <property type="entry name" value="HATPase_dom"/>
</dbReference>
<evidence type="ECO:0000256" key="6">
    <source>
        <dbReference type="ARBA" id="ARBA00022679"/>
    </source>
</evidence>
<dbReference type="SMART" id="SM00387">
    <property type="entry name" value="HATPase_c"/>
    <property type="match status" value="1"/>
</dbReference>
<name>A0A401FU18_9BACT</name>
<evidence type="ECO:0000259" key="13">
    <source>
        <dbReference type="PROSITE" id="PS50885"/>
    </source>
</evidence>
<dbReference type="SMART" id="SM00304">
    <property type="entry name" value="HAMP"/>
    <property type="match status" value="1"/>
</dbReference>
<keyword evidence="8 14" id="KW-0418">Kinase</keyword>
<dbReference type="PANTHER" id="PTHR43065">
    <property type="entry name" value="SENSOR HISTIDINE KINASE"/>
    <property type="match status" value="1"/>
</dbReference>
<evidence type="ECO:0000256" key="7">
    <source>
        <dbReference type="ARBA" id="ARBA00022692"/>
    </source>
</evidence>
<dbReference type="SUPFAM" id="SSF103190">
    <property type="entry name" value="Sensory domain-like"/>
    <property type="match status" value="1"/>
</dbReference>
<dbReference type="Proteomes" id="UP000288096">
    <property type="component" value="Unassembled WGS sequence"/>
</dbReference>
<dbReference type="CDD" id="cd00082">
    <property type="entry name" value="HisKA"/>
    <property type="match status" value="1"/>
</dbReference>
<dbReference type="Gene3D" id="1.10.287.130">
    <property type="match status" value="1"/>
</dbReference>
<dbReference type="SUPFAM" id="SSF47384">
    <property type="entry name" value="Homodimeric domain of signal transducing histidine kinase"/>
    <property type="match status" value="1"/>
</dbReference>
<proteinExistence type="predicted"/>
<dbReference type="InterPro" id="IPR004358">
    <property type="entry name" value="Sig_transdc_His_kin-like_C"/>
</dbReference>
<keyword evidence="5" id="KW-0597">Phosphoprotein</keyword>
<keyword evidence="4" id="KW-1003">Cell membrane</keyword>
<evidence type="ECO:0000259" key="12">
    <source>
        <dbReference type="PROSITE" id="PS50109"/>
    </source>
</evidence>
<dbReference type="OrthoDB" id="9781147at2"/>
<keyword evidence="7 11" id="KW-0812">Transmembrane</keyword>
<keyword evidence="10 11" id="KW-0472">Membrane</keyword>
<evidence type="ECO:0000313" key="14">
    <source>
        <dbReference type="EMBL" id="GBC60450.1"/>
    </source>
</evidence>
<evidence type="ECO:0000256" key="3">
    <source>
        <dbReference type="ARBA" id="ARBA00012438"/>
    </source>
</evidence>
<dbReference type="Pfam" id="PF17202">
    <property type="entry name" value="sCache_3_3"/>
    <property type="match status" value="1"/>
</dbReference>
<dbReference type="RefSeq" id="WP_124327862.1">
    <property type="nucleotide sequence ID" value="NZ_BEXT01000001.1"/>
</dbReference>
<evidence type="ECO:0000256" key="5">
    <source>
        <dbReference type="ARBA" id="ARBA00022553"/>
    </source>
</evidence>
<dbReference type="Pfam" id="PF00512">
    <property type="entry name" value="HisKA"/>
    <property type="match status" value="1"/>
</dbReference>
<dbReference type="GO" id="GO:0000155">
    <property type="term" value="F:phosphorelay sensor kinase activity"/>
    <property type="evidence" value="ECO:0007669"/>
    <property type="project" value="InterPro"/>
</dbReference>
<keyword evidence="9 11" id="KW-1133">Transmembrane helix</keyword>
<dbReference type="EC" id="2.7.13.3" evidence="3"/>
<evidence type="ECO:0000256" key="9">
    <source>
        <dbReference type="ARBA" id="ARBA00022989"/>
    </source>
</evidence>
<evidence type="ECO:0000256" key="4">
    <source>
        <dbReference type="ARBA" id="ARBA00022475"/>
    </source>
</evidence>
<dbReference type="PROSITE" id="PS50885">
    <property type="entry name" value="HAMP"/>
    <property type="match status" value="1"/>
</dbReference>
<evidence type="ECO:0000313" key="15">
    <source>
        <dbReference type="Proteomes" id="UP000288096"/>
    </source>
</evidence>
<evidence type="ECO:0000256" key="2">
    <source>
        <dbReference type="ARBA" id="ARBA00004651"/>
    </source>
</evidence>
<dbReference type="AlphaFoldDB" id="A0A401FU18"/>
<dbReference type="InterPro" id="IPR029151">
    <property type="entry name" value="Sensor-like_sf"/>
</dbReference>
<dbReference type="PRINTS" id="PR00344">
    <property type="entry name" value="BCTRLSENSOR"/>
</dbReference>
<gene>
    <name evidence="14" type="ORF">DENIS_1403</name>
</gene>
<dbReference type="PROSITE" id="PS50109">
    <property type="entry name" value="HIS_KIN"/>
    <property type="match status" value="1"/>
</dbReference>
<evidence type="ECO:0000256" key="11">
    <source>
        <dbReference type="SAM" id="Phobius"/>
    </source>
</evidence>
<dbReference type="Gene3D" id="6.10.340.10">
    <property type="match status" value="1"/>
</dbReference>
<feature type="domain" description="HAMP" evidence="13">
    <location>
        <begin position="349"/>
        <end position="401"/>
    </location>
</feature>